<keyword evidence="8" id="KW-0812">Transmembrane</keyword>
<organism evidence="12 13">
    <name type="scientific">Thraustotheca clavata</name>
    <dbReference type="NCBI Taxonomy" id="74557"/>
    <lineage>
        <taxon>Eukaryota</taxon>
        <taxon>Sar</taxon>
        <taxon>Stramenopiles</taxon>
        <taxon>Oomycota</taxon>
        <taxon>Saprolegniomycetes</taxon>
        <taxon>Saprolegniales</taxon>
        <taxon>Achlyaceae</taxon>
        <taxon>Thraustotheca</taxon>
    </lineage>
</organism>
<dbReference type="Gene3D" id="3.40.50.1820">
    <property type="entry name" value="alpha/beta hydrolase"/>
    <property type="match status" value="1"/>
</dbReference>
<evidence type="ECO:0000256" key="8">
    <source>
        <dbReference type="SAM" id="Phobius"/>
    </source>
</evidence>
<evidence type="ECO:0000256" key="4">
    <source>
        <dbReference type="ARBA" id="ARBA00022927"/>
    </source>
</evidence>
<keyword evidence="13" id="KW-1185">Reference proteome</keyword>
<evidence type="ECO:0000256" key="7">
    <source>
        <dbReference type="SAM" id="Coils"/>
    </source>
</evidence>
<evidence type="ECO:0000256" key="3">
    <source>
        <dbReference type="ARBA" id="ARBA00022801"/>
    </source>
</evidence>
<dbReference type="OrthoDB" id="447953at2759"/>
<feature type="domain" description="Alpha/beta hydrolase fold-3" evidence="10">
    <location>
        <begin position="20"/>
        <end position="215"/>
    </location>
</feature>
<evidence type="ECO:0000256" key="2">
    <source>
        <dbReference type="ARBA" id="ARBA00022448"/>
    </source>
</evidence>
<dbReference type="EMBL" id="JNBS01004944">
    <property type="protein sequence ID" value="OQR81601.1"/>
    <property type="molecule type" value="Genomic_DNA"/>
</dbReference>
<proteinExistence type="inferred from homology"/>
<dbReference type="InterPro" id="IPR002168">
    <property type="entry name" value="Lipase_GDXG_HIS_AS"/>
</dbReference>
<dbReference type="InterPro" id="IPR013094">
    <property type="entry name" value="AB_hydrolase_3"/>
</dbReference>
<dbReference type="GO" id="GO:1990316">
    <property type="term" value="C:Atg1/ULK1 kinase complex"/>
    <property type="evidence" value="ECO:0007669"/>
    <property type="project" value="TreeGrafter"/>
</dbReference>
<dbReference type="Proteomes" id="UP000243217">
    <property type="component" value="Unassembled WGS sequence"/>
</dbReference>
<dbReference type="GO" id="GO:0034517">
    <property type="term" value="P:ribophagy"/>
    <property type="evidence" value="ECO:0007669"/>
    <property type="project" value="TreeGrafter"/>
</dbReference>
<name>A0A1V9Y798_9STRA</name>
<evidence type="ECO:0000313" key="13">
    <source>
        <dbReference type="Proteomes" id="UP000243217"/>
    </source>
</evidence>
<keyword evidence="6 7" id="KW-0175">Coiled coil</keyword>
<evidence type="ECO:0000259" key="9">
    <source>
        <dbReference type="Pfam" id="PF04108"/>
    </source>
</evidence>
<dbReference type="InterPro" id="IPR029058">
    <property type="entry name" value="AB_hydrolase_fold"/>
</dbReference>
<dbReference type="InterPro" id="IPR019460">
    <property type="entry name" value="Atg11_C"/>
</dbReference>
<keyword evidence="5" id="KW-0072">Autophagy</keyword>
<evidence type="ECO:0000256" key="6">
    <source>
        <dbReference type="ARBA" id="ARBA00023054"/>
    </source>
</evidence>
<dbReference type="AlphaFoldDB" id="A0A1V9Y798"/>
<gene>
    <name evidence="12" type="ORF">THRCLA_11581</name>
</gene>
<dbReference type="Pfam" id="PF10377">
    <property type="entry name" value="ATG11"/>
    <property type="match status" value="1"/>
</dbReference>
<evidence type="ECO:0000313" key="12">
    <source>
        <dbReference type="EMBL" id="OQR81601.1"/>
    </source>
</evidence>
<dbReference type="PROSITE" id="PS01173">
    <property type="entry name" value="LIPASE_GDXG_HIS"/>
    <property type="match status" value="1"/>
</dbReference>
<dbReference type="GO" id="GO:0060090">
    <property type="term" value="F:molecular adaptor activity"/>
    <property type="evidence" value="ECO:0007669"/>
    <property type="project" value="TreeGrafter"/>
</dbReference>
<evidence type="ECO:0000256" key="1">
    <source>
        <dbReference type="ARBA" id="ARBA00010515"/>
    </source>
</evidence>
<dbReference type="InterPro" id="IPR045326">
    <property type="entry name" value="ATG17-like_dom"/>
</dbReference>
<dbReference type="InterPro" id="IPR040040">
    <property type="entry name" value="ATG11"/>
</dbReference>
<dbReference type="GO" id="GO:0015031">
    <property type="term" value="P:protein transport"/>
    <property type="evidence" value="ECO:0007669"/>
    <property type="project" value="UniProtKB-KW"/>
</dbReference>
<dbReference type="PANTHER" id="PTHR13222:SF1">
    <property type="entry name" value="RB1-INDUCIBLE COILED-COIL PROTEIN 1"/>
    <property type="match status" value="1"/>
</dbReference>
<keyword evidence="8" id="KW-0472">Membrane</keyword>
<dbReference type="GO" id="GO:0000422">
    <property type="term" value="P:autophagy of mitochondrion"/>
    <property type="evidence" value="ECO:0007669"/>
    <property type="project" value="TreeGrafter"/>
</dbReference>
<dbReference type="Pfam" id="PF07859">
    <property type="entry name" value="Abhydrolase_3"/>
    <property type="match status" value="1"/>
</dbReference>
<dbReference type="GO" id="GO:0061709">
    <property type="term" value="P:reticulophagy"/>
    <property type="evidence" value="ECO:0007669"/>
    <property type="project" value="TreeGrafter"/>
</dbReference>
<keyword evidence="2" id="KW-0813">Transport</keyword>
<feature type="coiled-coil region" evidence="7">
    <location>
        <begin position="804"/>
        <end position="831"/>
    </location>
</feature>
<feature type="coiled-coil region" evidence="7">
    <location>
        <begin position="884"/>
        <end position="918"/>
    </location>
</feature>
<dbReference type="GO" id="GO:0034727">
    <property type="term" value="P:piecemeal microautophagy of the nucleus"/>
    <property type="evidence" value="ECO:0007669"/>
    <property type="project" value="TreeGrafter"/>
</dbReference>
<dbReference type="GO" id="GO:0000045">
    <property type="term" value="P:autophagosome assembly"/>
    <property type="evidence" value="ECO:0007669"/>
    <property type="project" value="InterPro"/>
</dbReference>
<feature type="domain" description="Autophagy protein ATG17-like" evidence="9">
    <location>
        <begin position="402"/>
        <end position="760"/>
    </location>
</feature>
<dbReference type="GO" id="GO:0034045">
    <property type="term" value="C:phagophore assembly site membrane"/>
    <property type="evidence" value="ECO:0007669"/>
    <property type="project" value="TreeGrafter"/>
</dbReference>
<accession>A0A1V9Y798</accession>
<keyword evidence="3" id="KW-0378">Hydrolase</keyword>
<dbReference type="Pfam" id="PF04108">
    <property type="entry name" value="ATG17_like"/>
    <property type="match status" value="1"/>
</dbReference>
<protein>
    <submittedName>
        <fullName evidence="12">Uncharacterized protein</fullName>
    </submittedName>
</protein>
<feature type="domain" description="Autophagy-related protein 11 C-terminal" evidence="11">
    <location>
        <begin position="970"/>
        <end position="1092"/>
    </location>
</feature>
<evidence type="ECO:0000259" key="11">
    <source>
        <dbReference type="Pfam" id="PF10377"/>
    </source>
</evidence>
<feature type="transmembrane region" description="Helical" evidence="8">
    <location>
        <begin position="1201"/>
        <end position="1218"/>
    </location>
</feature>
<dbReference type="SUPFAM" id="SSF53474">
    <property type="entry name" value="alpha/beta-Hydrolases"/>
    <property type="match status" value="1"/>
</dbReference>
<dbReference type="GO" id="GO:0016787">
    <property type="term" value="F:hydrolase activity"/>
    <property type="evidence" value="ECO:0007669"/>
    <property type="project" value="UniProtKB-KW"/>
</dbReference>
<comment type="similarity">
    <text evidence="1">Belongs to the 'GDXG' lipolytic enzyme family.</text>
</comment>
<keyword evidence="4" id="KW-0653">Protein transport</keyword>
<dbReference type="STRING" id="74557.A0A1V9Y798"/>
<evidence type="ECO:0000259" key="10">
    <source>
        <dbReference type="Pfam" id="PF07859"/>
    </source>
</evidence>
<reference evidence="12 13" key="1">
    <citation type="journal article" date="2014" name="Genome Biol. Evol.">
        <title>The secreted proteins of Achlya hypogyna and Thraustotheca clavata identify the ancestral oomycete secretome and reveal gene acquisitions by horizontal gene transfer.</title>
        <authorList>
            <person name="Misner I."/>
            <person name="Blouin N."/>
            <person name="Leonard G."/>
            <person name="Richards T.A."/>
            <person name="Lane C.E."/>
        </authorList>
    </citation>
    <scope>NUCLEOTIDE SEQUENCE [LARGE SCALE GENOMIC DNA]</scope>
    <source>
        <strain evidence="12 13">ATCC 34112</strain>
    </source>
</reference>
<dbReference type="GO" id="GO:0019901">
    <property type="term" value="F:protein kinase binding"/>
    <property type="evidence" value="ECO:0007669"/>
    <property type="project" value="TreeGrafter"/>
</dbReference>
<sequence>MLDVVVPKNPPYPRDLLPVILFVHGGAWQRGDKAGRLSNDLAPTLAENTRSIVVLINYRLSPEVQYPLHIHDAILARKWIHENIQQYGGDKDRVVWIGHSAGAHIVMKMFLNDTSLLPQPRGIVGISGVYNIVRMANASMYGGMVIKPVFGGNAGTWREASIMQPNVKVRQLCPILLLNASDDFHLQEDSQELQNWFKDQGHVDVDHYVVNDTNHLSIIASISSKKDSKTTDHIVNFIKRNNWAKKMDNQIGTAMAMQEETQATNICVSVINAMDGITYNFDMSYHSTGNILRQNLVVATGIPTEEQILLIGPPYARFDPKKTIESYQLYTSSKFIFVYDRRTLSQESPTFPRTILQPQSYEVPSLPPTSTTGKPLYESSSPLLRALYEFENQFHLDAITGQTLDNVAQARIAACDDCLKQQKAQAAAIQAAMANLDTFHIAMTDHFQPFWKDYQKSCEHHEELLTNLEMYIERLEDIPLHPLLQKPPHKTTLFHCIPLERVREWRTQCEQSHGHLQSKMEALAASYHALTGSIRNGLATTSNGTTPTSELLQQRDALAAKIFLSESLSDSLQALAKKLQGNHELVVKRVTEAIPANTTADTNMTMSFMYASTNILEACRDLDELNRDQSTILPFMYKVVDEELKEFMTVVAEGKDAMFPILHSQLRWISQVQSDIRDFEQTLSLLKDALHVQKRQFAELDHVAKLPEAYEACLVEIQRRLQYGRLFTWKIQEMGEKLAQMREDEVSLRESFVKEFGQHLPRDFIPGLAEKPSHCDIRMRPFDINLPAIESPNSVPFEIEPNEADLLKQRCKELEARVEELQSELEDQKKASCHCSSFSNSSSMSYSTEKGPNFPMVLALAATAGHTAMNNSSELLDKSSSRMEVLMEEQAQEHEAHILELENRLASQEATLMQAVSDREAVEHKLANTQFLLGSQRSALKQLWNIVGLDDQELDPQSVEGLQKCLDAFEDMWLAKQDELKAAKKEATEIVTNDEQSTKIAFRSFEFDDLALFLPTFAPSDVSAPKVYLAFHLGCPNRFLSDESISTFYQTQNQYPEYILGRIVFIDERVATERDNPYRLILGTTFYVLTVTCLIMSESEVLKRAKASDASEARPIDQFDREFQKYNSKHNALSSTALTLARTELSKTKALLWQDEKLLKEKKEGTLTDERREYLKKRVTELEAALDAYHHSVASSNVTRAALSFVGLVVFLILLFFLNQKVPMF</sequence>
<comment type="caution">
    <text evidence="12">The sequence shown here is derived from an EMBL/GenBank/DDBJ whole genome shotgun (WGS) entry which is preliminary data.</text>
</comment>
<keyword evidence="8" id="KW-1133">Transmembrane helix</keyword>
<evidence type="ECO:0000256" key="5">
    <source>
        <dbReference type="ARBA" id="ARBA00023006"/>
    </source>
</evidence>
<dbReference type="PANTHER" id="PTHR13222">
    <property type="entry name" value="RB1-INDUCIBLE COILED-COIL"/>
    <property type="match status" value="1"/>
</dbReference>